<dbReference type="PROSITE" id="PS50994">
    <property type="entry name" value="INTEGRASE"/>
    <property type="match status" value="1"/>
</dbReference>
<gene>
    <name evidence="3" type="ordered locus">RHA1_ro09069</name>
</gene>
<feature type="domain" description="Integrase catalytic" evidence="2">
    <location>
        <begin position="190"/>
        <end position="307"/>
    </location>
</feature>
<accession>Q0RX73</accession>
<dbReference type="PANTHER" id="PTHR35004">
    <property type="entry name" value="TRANSPOSASE RV3428C-RELATED"/>
    <property type="match status" value="1"/>
</dbReference>
<geneLocation type="plasmid" evidence="3 4">
    <name>pRHL1</name>
</geneLocation>
<sequence length="307" mass="33084">MGPLGLPVMGPPRRVAPESRRMTRLIVVSVSPVTKADGHGVSGGQRERSQGSAPRLARSARVPDTGAAHDRRALRGGPQNGPPVCRGRPGRGPAPQRRGLGPRRRADRRGDRGGAPGPPERARARLGPAAGVRGPDHRVGGRRREPSAADDHQDRNPAGPPGLRGAVSDVAPIRHRAVRFRPQGHHRSDVDGDPGSECQIDFGYLGYLTDPDTVRRRKVHALIFTAVYSRHMFVWLTYSQTLAAVIAGCEAAWTFFGGVFKVLIPDNLKAVVIEADAVNPRLSQGWLDYAQHTGFYRRSGADPVAKG</sequence>
<dbReference type="GO" id="GO:0015074">
    <property type="term" value="P:DNA integration"/>
    <property type="evidence" value="ECO:0007669"/>
    <property type="project" value="InterPro"/>
</dbReference>
<dbReference type="HOGENOM" id="CLU_905786_0_0_11"/>
<feature type="region of interest" description="Disordered" evidence="1">
    <location>
        <begin position="1"/>
        <end position="170"/>
    </location>
</feature>
<dbReference type="KEGG" id="rha:RHA1_ro09069"/>
<evidence type="ECO:0000259" key="2">
    <source>
        <dbReference type="PROSITE" id="PS50994"/>
    </source>
</evidence>
<name>Q0RX73_RHOJR</name>
<proteinExistence type="predicted"/>
<reference evidence="4" key="1">
    <citation type="journal article" date="2006" name="Proc. Natl. Acad. Sci. U.S.A.">
        <title>The complete genome of Rhodococcus sp. RHA1 provides insights into a catabolic powerhouse.</title>
        <authorList>
            <person name="McLeod M.P."/>
            <person name="Warren R.L."/>
            <person name="Hsiao W.W.L."/>
            <person name="Araki N."/>
            <person name="Myhre M."/>
            <person name="Fernandes C."/>
            <person name="Miyazawa D."/>
            <person name="Wong W."/>
            <person name="Lillquist A.L."/>
            <person name="Wang D."/>
            <person name="Dosanjh M."/>
            <person name="Hara H."/>
            <person name="Petrescu A."/>
            <person name="Morin R.D."/>
            <person name="Yang G."/>
            <person name="Stott J.M."/>
            <person name="Schein J.E."/>
            <person name="Shin H."/>
            <person name="Smailus D."/>
            <person name="Siddiqui A.S."/>
            <person name="Marra M.A."/>
            <person name="Jones S.J.M."/>
            <person name="Holt R."/>
            <person name="Brinkman F.S.L."/>
            <person name="Miyauchi K."/>
            <person name="Fukuda M."/>
            <person name="Davies J.E."/>
            <person name="Mohn W.W."/>
            <person name="Eltis L.D."/>
        </authorList>
    </citation>
    <scope>NUCLEOTIDE SEQUENCE [LARGE SCALE GENOMIC DNA]</scope>
    <source>
        <strain evidence="4">RHA1</strain>
    </source>
</reference>
<feature type="compositionally biased region" description="Low complexity" evidence="1">
    <location>
        <begin position="82"/>
        <end position="99"/>
    </location>
</feature>
<dbReference type="PANTHER" id="PTHR35004:SF8">
    <property type="entry name" value="TRANSPOSASE RV3428C-RELATED"/>
    <property type="match status" value="1"/>
</dbReference>
<evidence type="ECO:0000313" key="4">
    <source>
        <dbReference type="Proteomes" id="UP000008710"/>
    </source>
</evidence>
<protein>
    <recommendedName>
        <fullName evidence="2">Integrase catalytic domain-containing protein</fullName>
    </recommendedName>
</protein>
<dbReference type="InterPro" id="IPR001584">
    <property type="entry name" value="Integrase_cat-core"/>
</dbReference>
<feature type="compositionally biased region" description="Basic and acidic residues" evidence="1">
    <location>
        <begin position="134"/>
        <end position="155"/>
    </location>
</feature>
<dbReference type="EMBL" id="CP000432">
    <property type="protein sequence ID" value="ABH00113.1"/>
    <property type="molecule type" value="Genomic_DNA"/>
</dbReference>
<evidence type="ECO:0000313" key="3">
    <source>
        <dbReference type="EMBL" id="ABH00113.1"/>
    </source>
</evidence>
<keyword evidence="3" id="KW-0614">Plasmid</keyword>
<feature type="compositionally biased region" description="Low complexity" evidence="1">
    <location>
        <begin position="1"/>
        <end position="12"/>
    </location>
</feature>
<organism evidence="3 4">
    <name type="scientific">Rhodococcus jostii (strain RHA1)</name>
    <dbReference type="NCBI Taxonomy" id="101510"/>
    <lineage>
        <taxon>Bacteria</taxon>
        <taxon>Bacillati</taxon>
        <taxon>Actinomycetota</taxon>
        <taxon>Actinomycetes</taxon>
        <taxon>Mycobacteriales</taxon>
        <taxon>Nocardiaceae</taxon>
        <taxon>Rhodococcus</taxon>
    </lineage>
</organism>
<dbReference type="AlphaFoldDB" id="Q0RX73"/>
<evidence type="ECO:0000256" key="1">
    <source>
        <dbReference type="SAM" id="MobiDB-lite"/>
    </source>
</evidence>
<dbReference type="Proteomes" id="UP000008710">
    <property type="component" value="Plasmid pRHL1"/>
</dbReference>